<feature type="region of interest" description="Disordered" evidence="3">
    <location>
        <begin position="1"/>
        <end position="24"/>
    </location>
</feature>
<reference evidence="4 5" key="1">
    <citation type="submission" date="2024-01" db="EMBL/GenBank/DDBJ databases">
        <title>The genome of the rayed Mediterranean limpet Patella caerulea (Linnaeus, 1758).</title>
        <authorList>
            <person name="Anh-Thu Weber A."/>
            <person name="Halstead-Nussloch G."/>
        </authorList>
    </citation>
    <scope>NUCLEOTIDE SEQUENCE [LARGE SCALE GENOMIC DNA]</scope>
    <source>
        <strain evidence="4">AATW-2023a</strain>
        <tissue evidence="4">Whole specimen</tissue>
    </source>
</reference>
<protein>
    <recommendedName>
        <fullName evidence="2">Biogenesis of lysosome-related organelles complex 1 subunit 3</fullName>
    </recommendedName>
</protein>
<evidence type="ECO:0000313" key="5">
    <source>
        <dbReference type="Proteomes" id="UP001347796"/>
    </source>
</evidence>
<organism evidence="4 5">
    <name type="scientific">Patella caerulea</name>
    <name type="common">Rayed Mediterranean limpet</name>
    <dbReference type="NCBI Taxonomy" id="87958"/>
    <lineage>
        <taxon>Eukaryota</taxon>
        <taxon>Metazoa</taxon>
        <taxon>Spiralia</taxon>
        <taxon>Lophotrochozoa</taxon>
        <taxon>Mollusca</taxon>
        <taxon>Gastropoda</taxon>
        <taxon>Patellogastropoda</taxon>
        <taxon>Patelloidea</taxon>
        <taxon>Patellidae</taxon>
        <taxon>Patella</taxon>
    </lineage>
</organism>
<evidence type="ECO:0000256" key="3">
    <source>
        <dbReference type="SAM" id="MobiDB-lite"/>
    </source>
</evidence>
<dbReference type="PANTHER" id="PTHR31974">
    <property type="entry name" value="BIOGENESIS OF LYSOSOME-RELATED ORGANELLES COMPLEX 1 SUBUNIT 3"/>
    <property type="match status" value="1"/>
</dbReference>
<evidence type="ECO:0000256" key="1">
    <source>
        <dbReference type="ARBA" id="ARBA00008942"/>
    </source>
</evidence>
<dbReference type="PANTHER" id="PTHR31974:SF2">
    <property type="entry name" value="BIOGENESIS OF LYSOSOME-RELATED ORGANELLES COMPLEX 1 SUBUNIT 3"/>
    <property type="match status" value="1"/>
</dbReference>
<dbReference type="Pfam" id="PF15753">
    <property type="entry name" value="BLOC1S3"/>
    <property type="match status" value="1"/>
</dbReference>
<dbReference type="EMBL" id="JAZGQO010000015">
    <property type="protein sequence ID" value="KAK6168901.1"/>
    <property type="molecule type" value="Genomic_DNA"/>
</dbReference>
<comment type="caution">
    <text evidence="4">The sequence shown here is derived from an EMBL/GenBank/DDBJ whole genome shotgun (WGS) entry which is preliminary data.</text>
</comment>
<accession>A0AAN8G6T3</accession>
<dbReference type="AlphaFoldDB" id="A0AAN8G6T3"/>
<dbReference type="Proteomes" id="UP001347796">
    <property type="component" value="Unassembled WGS sequence"/>
</dbReference>
<keyword evidence="5" id="KW-1185">Reference proteome</keyword>
<comment type="similarity">
    <text evidence="1">Belongs to the BLOC1S3 family.</text>
</comment>
<evidence type="ECO:0000256" key="2">
    <source>
        <dbReference type="ARBA" id="ARBA00019581"/>
    </source>
</evidence>
<gene>
    <name evidence="4" type="ORF">SNE40_020061</name>
</gene>
<name>A0AAN8G6T3_PATCE</name>
<proteinExistence type="inferred from homology"/>
<evidence type="ECO:0000313" key="4">
    <source>
        <dbReference type="EMBL" id="KAK6168901.1"/>
    </source>
</evidence>
<sequence length="179" mass="19525">MSNREEYRTVVQGEASESDEETPKTLAAGIVVSGEASESEEEIDTAGRVNADLPPIIVAQRSISLSSDAATDIPTLMTSRAAEAKASKPKYDTLLHRKLRDSNLNFHSHLVDNCSQTYLAAARNLHSTTSQLNKSHSAVQDASHNLRLLTNDLFHLEDKVDIICSCKLLPDIIIATNVL</sequence>
<dbReference type="GO" id="GO:0031083">
    <property type="term" value="C:BLOC-1 complex"/>
    <property type="evidence" value="ECO:0007669"/>
    <property type="project" value="TreeGrafter"/>
</dbReference>
<dbReference type="InterPro" id="IPR017245">
    <property type="entry name" value="BLOC-1_complex_su-3"/>
</dbReference>